<proteinExistence type="predicted"/>
<organism evidence="2 3">
    <name type="scientific">Linum trigynum</name>
    <dbReference type="NCBI Taxonomy" id="586398"/>
    <lineage>
        <taxon>Eukaryota</taxon>
        <taxon>Viridiplantae</taxon>
        <taxon>Streptophyta</taxon>
        <taxon>Embryophyta</taxon>
        <taxon>Tracheophyta</taxon>
        <taxon>Spermatophyta</taxon>
        <taxon>Magnoliopsida</taxon>
        <taxon>eudicotyledons</taxon>
        <taxon>Gunneridae</taxon>
        <taxon>Pentapetalae</taxon>
        <taxon>rosids</taxon>
        <taxon>fabids</taxon>
        <taxon>Malpighiales</taxon>
        <taxon>Linaceae</taxon>
        <taxon>Linum</taxon>
    </lineage>
</organism>
<keyword evidence="1" id="KW-0812">Transmembrane</keyword>
<accession>A0AAV2E1M5</accession>
<keyword evidence="1" id="KW-0472">Membrane</keyword>
<feature type="transmembrane region" description="Helical" evidence="1">
    <location>
        <begin position="76"/>
        <end position="95"/>
    </location>
</feature>
<evidence type="ECO:0000313" key="3">
    <source>
        <dbReference type="Proteomes" id="UP001497516"/>
    </source>
</evidence>
<reference evidence="2 3" key="1">
    <citation type="submission" date="2024-04" db="EMBL/GenBank/DDBJ databases">
        <authorList>
            <person name="Fracassetti M."/>
        </authorList>
    </citation>
    <scope>NUCLEOTIDE SEQUENCE [LARGE SCALE GENOMIC DNA]</scope>
</reference>
<keyword evidence="3" id="KW-1185">Reference proteome</keyword>
<gene>
    <name evidence="2" type="ORF">LTRI10_LOCUS21108</name>
</gene>
<evidence type="ECO:0000313" key="2">
    <source>
        <dbReference type="EMBL" id="CAL1379597.1"/>
    </source>
</evidence>
<name>A0AAV2E1M5_9ROSI</name>
<sequence length="114" mass="12598">MDTAAAGTRHTCMKLEIYTPASEPVFVKERGSRVASTSPSPTASTLGSATLGKRMREIERRSGSVMKLACLNRSKFVIQLFVSFHFWILGVIDYGEIWTGSAFFSALLLLESEF</sequence>
<keyword evidence="1" id="KW-1133">Transmembrane helix</keyword>
<dbReference type="AlphaFoldDB" id="A0AAV2E1M5"/>
<dbReference type="Proteomes" id="UP001497516">
    <property type="component" value="Chromosome 3"/>
</dbReference>
<protein>
    <submittedName>
        <fullName evidence="2">Uncharacterized protein</fullName>
    </submittedName>
</protein>
<evidence type="ECO:0000256" key="1">
    <source>
        <dbReference type="SAM" id="Phobius"/>
    </source>
</evidence>
<dbReference type="EMBL" id="OZ034816">
    <property type="protein sequence ID" value="CAL1379597.1"/>
    <property type="molecule type" value="Genomic_DNA"/>
</dbReference>